<accession>A0A0A8Z042</accession>
<organism evidence="1">
    <name type="scientific">Arundo donax</name>
    <name type="common">Giant reed</name>
    <name type="synonym">Donax arundinaceus</name>
    <dbReference type="NCBI Taxonomy" id="35708"/>
    <lineage>
        <taxon>Eukaryota</taxon>
        <taxon>Viridiplantae</taxon>
        <taxon>Streptophyta</taxon>
        <taxon>Embryophyta</taxon>
        <taxon>Tracheophyta</taxon>
        <taxon>Spermatophyta</taxon>
        <taxon>Magnoliopsida</taxon>
        <taxon>Liliopsida</taxon>
        <taxon>Poales</taxon>
        <taxon>Poaceae</taxon>
        <taxon>PACMAD clade</taxon>
        <taxon>Arundinoideae</taxon>
        <taxon>Arundineae</taxon>
        <taxon>Arundo</taxon>
    </lineage>
</organism>
<dbReference type="EMBL" id="GBRH01269663">
    <property type="protein sequence ID" value="JAD28232.1"/>
    <property type="molecule type" value="Transcribed_RNA"/>
</dbReference>
<evidence type="ECO:0000313" key="1">
    <source>
        <dbReference type="EMBL" id="JAD28232.1"/>
    </source>
</evidence>
<protein>
    <submittedName>
        <fullName evidence="1">Uncharacterized protein</fullName>
    </submittedName>
</protein>
<reference evidence="1" key="2">
    <citation type="journal article" date="2015" name="Data Brief">
        <title>Shoot transcriptome of the giant reed, Arundo donax.</title>
        <authorList>
            <person name="Barrero R.A."/>
            <person name="Guerrero F.D."/>
            <person name="Moolhuijzen P."/>
            <person name="Goolsby J.A."/>
            <person name="Tidwell J."/>
            <person name="Bellgard S.E."/>
            <person name="Bellgard M.I."/>
        </authorList>
    </citation>
    <scope>NUCLEOTIDE SEQUENCE</scope>
    <source>
        <tissue evidence="1">Shoot tissue taken approximately 20 cm above the soil surface</tissue>
    </source>
</reference>
<dbReference type="AlphaFoldDB" id="A0A0A8Z042"/>
<sequence>MVTMAFYSDEIVFMLLIGQNCIHAANRSWVRAPTPLLKAVIHSLSRLHLKAHTTLVSYCLITKRTSSTMHLHMPTHECTCIHSYMYGLITCHISAIQ</sequence>
<name>A0A0A8Z042_ARUDO</name>
<proteinExistence type="predicted"/>
<reference evidence="1" key="1">
    <citation type="submission" date="2014-09" db="EMBL/GenBank/DDBJ databases">
        <authorList>
            <person name="Magalhaes I.L.F."/>
            <person name="Oliveira U."/>
            <person name="Santos F.R."/>
            <person name="Vidigal T.H.D.A."/>
            <person name="Brescovit A.D."/>
            <person name="Santos A.J."/>
        </authorList>
    </citation>
    <scope>NUCLEOTIDE SEQUENCE</scope>
    <source>
        <tissue evidence="1">Shoot tissue taken approximately 20 cm above the soil surface</tissue>
    </source>
</reference>